<dbReference type="SUPFAM" id="SSF52058">
    <property type="entry name" value="L domain-like"/>
    <property type="match status" value="2"/>
</dbReference>
<evidence type="ECO:0000313" key="4">
    <source>
        <dbReference type="EMBL" id="EMC92936.1"/>
    </source>
</evidence>
<reference evidence="4 5" key="1">
    <citation type="journal article" date="2012" name="PLoS Pathog.">
        <title>Diverse lifestyles and strategies of plant pathogenesis encoded in the genomes of eighteen Dothideomycetes fungi.</title>
        <authorList>
            <person name="Ohm R.A."/>
            <person name="Feau N."/>
            <person name="Henrissat B."/>
            <person name="Schoch C.L."/>
            <person name="Horwitz B.A."/>
            <person name="Barry K.W."/>
            <person name="Condon B.J."/>
            <person name="Copeland A.C."/>
            <person name="Dhillon B."/>
            <person name="Glaser F."/>
            <person name="Hesse C.N."/>
            <person name="Kosti I."/>
            <person name="LaButti K."/>
            <person name="Lindquist E.A."/>
            <person name="Lucas S."/>
            <person name="Salamov A.A."/>
            <person name="Bradshaw R.E."/>
            <person name="Ciuffetti L."/>
            <person name="Hamelin R.C."/>
            <person name="Kema G.H.J."/>
            <person name="Lawrence C."/>
            <person name="Scott J.A."/>
            <person name="Spatafora J.W."/>
            <person name="Turgeon B.G."/>
            <person name="de Wit P.J.G.M."/>
            <person name="Zhong S."/>
            <person name="Goodwin S.B."/>
            <person name="Grigoriev I.V."/>
        </authorList>
    </citation>
    <scope>NUCLEOTIDE SEQUENCE [LARGE SCALE GENOMIC DNA]</scope>
    <source>
        <strain evidence="4 5">UAMH 10762</strain>
    </source>
</reference>
<dbReference type="InterPro" id="IPR050216">
    <property type="entry name" value="LRR_domain-containing"/>
</dbReference>
<dbReference type="EMBL" id="KB445561">
    <property type="protein sequence ID" value="EMC92936.1"/>
    <property type="molecule type" value="Genomic_DNA"/>
</dbReference>
<dbReference type="Gene3D" id="3.80.10.10">
    <property type="entry name" value="Ribonuclease Inhibitor"/>
    <property type="match status" value="3"/>
</dbReference>
<feature type="compositionally biased region" description="Low complexity" evidence="3">
    <location>
        <begin position="190"/>
        <end position="215"/>
    </location>
</feature>
<feature type="compositionally biased region" description="Polar residues" evidence="3">
    <location>
        <begin position="142"/>
        <end position="160"/>
    </location>
</feature>
<evidence type="ECO:0000256" key="2">
    <source>
        <dbReference type="ARBA" id="ARBA00022737"/>
    </source>
</evidence>
<feature type="compositionally biased region" description="Polar residues" evidence="3">
    <location>
        <begin position="51"/>
        <end position="70"/>
    </location>
</feature>
<dbReference type="InterPro" id="IPR003591">
    <property type="entry name" value="Leu-rich_rpt_typical-subtyp"/>
</dbReference>
<evidence type="ECO:0008006" key="6">
    <source>
        <dbReference type="Google" id="ProtNLM"/>
    </source>
</evidence>
<dbReference type="RefSeq" id="XP_007679888.1">
    <property type="nucleotide sequence ID" value="XM_007681698.1"/>
</dbReference>
<sequence>RERAKSRPSLSDRTIESLQNLPSTPRANRRSSFFSHLESPRGLPPRPASALSRNGSSHSRPGTSDGNFSQRMKVASPAKRITASAKPASRTVDHRATLPTPQRRSVSTSFTAKLQARRDDVPPVPNLPSHMKQGTVPAASLRGQTNSKPLNGSNTLVTRTPRSRPTLEGAFERADAKGPSLNRTPIKSQKPSTPSKGGAPSSSAALREQIAAAKAAARKQQAKHDSPQQADFDHSEASSHADPFNQAHEDNMHILRNRIRTAWTDGKLNIAGIDLQQIPDEVLRMYDPKVLEDANINWAEVIDLTKLVAADNELASLGDDVFPDGAAAEDDANSPFGGLETLDLHGNLLQSLPVGLRRLERLTTLSLAHNKLENSCLNVIVQITTLKDLRLGHNQLSGHLPATVSRLSQLEHLDLQSNRLLGLPESLRELSMLKVLHVSSNQLTTVPMDALEQVPLIELDVSGNALIGSLFPPDCSSAHATLRTLSVANNSLAALTFSDALDLPRLQSLDVTNNHLTALPSVAGWTELVTIAAGENKMQELPEGFVTLPSLRTANFTSNELRLLDPELARMDNLQTLILAANPLREKKYLSMSAADIKHDLIGKLEPESVEDGAVSAVEAAGGSADATSKAFSWALKARNVLDLAGKVLSDDINDGLGSFLQSNEVWELHVNTNRLTVVPPALWLAQDLRILDVSHNTFGPDYLVSDLELPALQELTVSHCGLTTLEPLMSQLSAPALTRLDITANRLTGPVPKLRTVFLSLETLLAGEAKFTSVSADAIRGLHTVNLANNDLQALPAQIGLLWDEGLRNLEVGGNAFRVPSYRVLEKGTEATLRWLRDKLPA</sequence>
<dbReference type="PROSITE" id="PS51450">
    <property type="entry name" value="LRR"/>
    <property type="match status" value="2"/>
</dbReference>
<feature type="compositionally biased region" description="Polar residues" evidence="3">
    <location>
        <begin position="8"/>
        <end position="34"/>
    </location>
</feature>
<gene>
    <name evidence="4" type="ORF">BAUCODRAFT_43747</name>
</gene>
<feature type="compositionally biased region" description="Polar residues" evidence="3">
    <location>
        <begin position="99"/>
        <end position="112"/>
    </location>
</feature>
<dbReference type="eggNOG" id="KOG0472">
    <property type="taxonomic scope" value="Eukaryota"/>
</dbReference>
<accession>M2M966</accession>
<dbReference type="InterPro" id="IPR001611">
    <property type="entry name" value="Leu-rich_rpt"/>
</dbReference>
<evidence type="ECO:0000313" key="5">
    <source>
        <dbReference type="Proteomes" id="UP000011761"/>
    </source>
</evidence>
<proteinExistence type="predicted"/>
<keyword evidence="2" id="KW-0677">Repeat</keyword>
<dbReference type="SMART" id="SM00364">
    <property type="entry name" value="LRR_BAC"/>
    <property type="match status" value="5"/>
</dbReference>
<feature type="non-terminal residue" evidence="4">
    <location>
        <position position="1"/>
    </location>
</feature>
<dbReference type="OMA" id="SWQIKSG"/>
<dbReference type="Pfam" id="PF13855">
    <property type="entry name" value="LRR_8"/>
    <property type="match status" value="1"/>
</dbReference>
<feature type="non-terminal residue" evidence="4">
    <location>
        <position position="843"/>
    </location>
</feature>
<dbReference type="PANTHER" id="PTHR48051">
    <property type="match status" value="1"/>
</dbReference>
<dbReference type="GeneID" id="19114332"/>
<organism evidence="4 5">
    <name type="scientific">Baudoinia panamericana (strain UAMH 10762)</name>
    <name type="common">Angels' share fungus</name>
    <name type="synonym">Baudoinia compniacensis (strain UAMH 10762)</name>
    <dbReference type="NCBI Taxonomy" id="717646"/>
    <lineage>
        <taxon>Eukaryota</taxon>
        <taxon>Fungi</taxon>
        <taxon>Dikarya</taxon>
        <taxon>Ascomycota</taxon>
        <taxon>Pezizomycotina</taxon>
        <taxon>Dothideomycetes</taxon>
        <taxon>Dothideomycetidae</taxon>
        <taxon>Mycosphaerellales</taxon>
        <taxon>Teratosphaeriaceae</taxon>
        <taxon>Baudoinia</taxon>
    </lineage>
</organism>
<keyword evidence="5" id="KW-1185">Reference proteome</keyword>
<dbReference type="PANTHER" id="PTHR48051:SF54">
    <property type="entry name" value="LEUCINE-RICH REPEAT-CONTAINING PROTEIN"/>
    <property type="match status" value="1"/>
</dbReference>
<dbReference type="STRING" id="717646.M2M966"/>
<dbReference type="GO" id="GO:0005737">
    <property type="term" value="C:cytoplasm"/>
    <property type="evidence" value="ECO:0007669"/>
    <property type="project" value="TreeGrafter"/>
</dbReference>
<dbReference type="KEGG" id="bcom:BAUCODRAFT_43747"/>
<evidence type="ECO:0000256" key="1">
    <source>
        <dbReference type="ARBA" id="ARBA00022614"/>
    </source>
</evidence>
<dbReference type="HOGENOM" id="CLU_007408_0_0_1"/>
<dbReference type="SMART" id="SM00369">
    <property type="entry name" value="LRR_TYP"/>
    <property type="match status" value="9"/>
</dbReference>
<dbReference type="InterPro" id="IPR032675">
    <property type="entry name" value="LRR_dom_sf"/>
</dbReference>
<dbReference type="Proteomes" id="UP000011761">
    <property type="component" value="Unassembled WGS sequence"/>
</dbReference>
<name>M2M966_BAUPA</name>
<dbReference type="AlphaFoldDB" id="M2M966"/>
<evidence type="ECO:0000256" key="3">
    <source>
        <dbReference type="SAM" id="MobiDB-lite"/>
    </source>
</evidence>
<protein>
    <recommendedName>
        <fullName evidence="6">L domain-like protein</fullName>
    </recommendedName>
</protein>
<feature type="compositionally biased region" description="Basic and acidic residues" evidence="3">
    <location>
        <begin position="222"/>
        <end position="239"/>
    </location>
</feature>
<feature type="region of interest" description="Disordered" evidence="3">
    <location>
        <begin position="1"/>
        <end position="244"/>
    </location>
</feature>
<dbReference type="OrthoDB" id="676979at2759"/>
<keyword evidence="1" id="KW-0433">Leucine-rich repeat</keyword>